<dbReference type="InterPro" id="IPR007055">
    <property type="entry name" value="BON_dom"/>
</dbReference>
<feature type="domain" description="BON" evidence="2">
    <location>
        <begin position="39"/>
        <end position="108"/>
    </location>
</feature>
<dbReference type="PANTHER" id="PTHR34606">
    <property type="entry name" value="BON DOMAIN-CONTAINING PROTEIN"/>
    <property type="match status" value="1"/>
</dbReference>
<dbReference type="Gene3D" id="3.30.1340.30">
    <property type="match status" value="1"/>
</dbReference>
<accession>A0A411HHR0</accession>
<feature type="signal peptide" evidence="1">
    <location>
        <begin position="1"/>
        <end position="24"/>
    </location>
</feature>
<reference evidence="3 4" key="1">
    <citation type="submission" date="2019-01" db="EMBL/GenBank/DDBJ databases">
        <title>Pseudolysobacter antarctica gen. nov., sp. nov., isolated from Fildes Peninsula, Antarctica.</title>
        <authorList>
            <person name="Wei Z."/>
            <person name="Peng F."/>
        </authorList>
    </citation>
    <scope>NUCLEOTIDE SEQUENCE [LARGE SCALE GENOMIC DNA]</scope>
    <source>
        <strain evidence="3 4">AQ6-296</strain>
    </source>
</reference>
<evidence type="ECO:0000259" key="2">
    <source>
        <dbReference type="PROSITE" id="PS50914"/>
    </source>
</evidence>
<dbReference type="PROSITE" id="PS50914">
    <property type="entry name" value="BON"/>
    <property type="match status" value="1"/>
</dbReference>
<proteinExistence type="predicted"/>
<sequence>MKQQLCAMAFGIALVCGGVSTSFAADTDMSAAKSEQPVTDTWITTKVKSELATTDGISSMDIAVTTKNGLVTLSGQVNSKAQVQKAVAVAKAVKGVQKVDSAALSSRD</sequence>
<dbReference type="RefSeq" id="WP_129832318.1">
    <property type="nucleotide sequence ID" value="NZ_CP035704.1"/>
</dbReference>
<evidence type="ECO:0000313" key="3">
    <source>
        <dbReference type="EMBL" id="QBB70059.1"/>
    </source>
</evidence>
<dbReference type="InterPro" id="IPR014004">
    <property type="entry name" value="Transpt-assoc_nodulatn_dom_bac"/>
</dbReference>
<dbReference type="Pfam" id="PF04972">
    <property type="entry name" value="BON"/>
    <property type="match status" value="1"/>
</dbReference>
<evidence type="ECO:0000256" key="1">
    <source>
        <dbReference type="SAM" id="SignalP"/>
    </source>
</evidence>
<dbReference type="InterPro" id="IPR051686">
    <property type="entry name" value="Lipoprotein_DolP"/>
</dbReference>
<name>A0A411HHR0_9GAMM</name>
<organism evidence="3 4">
    <name type="scientific">Pseudolysobacter antarcticus</name>
    <dbReference type="NCBI Taxonomy" id="2511995"/>
    <lineage>
        <taxon>Bacteria</taxon>
        <taxon>Pseudomonadati</taxon>
        <taxon>Pseudomonadota</taxon>
        <taxon>Gammaproteobacteria</taxon>
        <taxon>Lysobacterales</taxon>
        <taxon>Rhodanobacteraceae</taxon>
        <taxon>Pseudolysobacter</taxon>
    </lineage>
</organism>
<protein>
    <submittedName>
        <fullName evidence="3">BON domain-containing protein</fullName>
    </submittedName>
</protein>
<dbReference type="OrthoDB" id="8910395at2"/>
<gene>
    <name evidence="3" type="ORF">ELE36_06600</name>
</gene>
<dbReference type="AlphaFoldDB" id="A0A411HHR0"/>
<evidence type="ECO:0000313" key="4">
    <source>
        <dbReference type="Proteomes" id="UP000291562"/>
    </source>
</evidence>
<dbReference type="SMART" id="SM00749">
    <property type="entry name" value="BON"/>
    <property type="match status" value="1"/>
</dbReference>
<keyword evidence="4" id="KW-1185">Reference proteome</keyword>
<dbReference type="EMBL" id="CP035704">
    <property type="protein sequence ID" value="QBB70059.1"/>
    <property type="molecule type" value="Genomic_DNA"/>
</dbReference>
<dbReference type="Proteomes" id="UP000291562">
    <property type="component" value="Chromosome"/>
</dbReference>
<dbReference type="PANTHER" id="PTHR34606:SF15">
    <property type="entry name" value="BON DOMAIN-CONTAINING PROTEIN"/>
    <property type="match status" value="1"/>
</dbReference>
<keyword evidence="1" id="KW-0732">Signal</keyword>
<dbReference type="KEGG" id="xbc:ELE36_06600"/>
<feature type="chain" id="PRO_5019274158" evidence="1">
    <location>
        <begin position="25"/>
        <end position="108"/>
    </location>
</feature>